<dbReference type="EMBL" id="AP027080">
    <property type="protein sequence ID" value="BDU72121.1"/>
    <property type="molecule type" value="Genomic_DNA"/>
</dbReference>
<feature type="binding site" evidence="7">
    <location>
        <position position="43"/>
    </location>
    <ligand>
        <name>NADP(+)</name>
        <dbReference type="ChEBI" id="CHEBI:58349"/>
    </ligand>
</feature>
<dbReference type="PANTHER" id="PTHR23429:SF0">
    <property type="entry name" value="GLUCOSE-6-PHOSPHATE 1-DEHYDROGENASE"/>
    <property type="match status" value="1"/>
</dbReference>
<evidence type="ECO:0000256" key="4">
    <source>
        <dbReference type="ARBA" id="ARBA00022857"/>
    </source>
</evidence>
<evidence type="ECO:0000256" key="7">
    <source>
        <dbReference type="HAMAP-Rule" id="MF_00966"/>
    </source>
</evidence>
<proteinExistence type="inferred from homology"/>
<dbReference type="SUPFAM" id="SSF55347">
    <property type="entry name" value="Glyceraldehyde-3-phosphate dehydrogenase-like, C-terminal domain"/>
    <property type="match status" value="1"/>
</dbReference>
<dbReference type="AlphaFoldDB" id="A0AA48GUN8"/>
<dbReference type="InterPro" id="IPR022675">
    <property type="entry name" value="G6P_DH_C"/>
</dbReference>
<feature type="domain" description="Glucose-6-phosphate dehydrogenase NAD-binding" evidence="8">
    <location>
        <begin position="8"/>
        <end position="178"/>
    </location>
</feature>
<evidence type="ECO:0000313" key="10">
    <source>
        <dbReference type="EMBL" id="BDU72121.1"/>
    </source>
</evidence>
<organism evidence="10 11">
    <name type="scientific">Mesoterricola silvestris</name>
    <dbReference type="NCBI Taxonomy" id="2927979"/>
    <lineage>
        <taxon>Bacteria</taxon>
        <taxon>Pseudomonadati</taxon>
        <taxon>Acidobacteriota</taxon>
        <taxon>Holophagae</taxon>
        <taxon>Holophagales</taxon>
        <taxon>Holophagaceae</taxon>
        <taxon>Mesoterricola</taxon>
    </lineage>
</organism>
<dbReference type="Pfam" id="PF02781">
    <property type="entry name" value="G6PD_C"/>
    <property type="match status" value="1"/>
</dbReference>
<dbReference type="PRINTS" id="PR00079">
    <property type="entry name" value="G6PDHDRGNASE"/>
</dbReference>
<keyword evidence="6 7" id="KW-0119">Carbohydrate metabolism</keyword>
<evidence type="ECO:0000256" key="5">
    <source>
        <dbReference type="ARBA" id="ARBA00023002"/>
    </source>
</evidence>
<comment type="catalytic activity">
    <reaction evidence="7">
        <text>D-glucose 6-phosphate + NADP(+) = 6-phospho-D-glucono-1,5-lactone + NADPH + H(+)</text>
        <dbReference type="Rhea" id="RHEA:15841"/>
        <dbReference type="ChEBI" id="CHEBI:15378"/>
        <dbReference type="ChEBI" id="CHEBI:57783"/>
        <dbReference type="ChEBI" id="CHEBI:57955"/>
        <dbReference type="ChEBI" id="CHEBI:58349"/>
        <dbReference type="ChEBI" id="CHEBI:61548"/>
        <dbReference type="EC" id="1.1.1.49"/>
    </reaction>
</comment>
<comment type="caution">
    <text evidence="7">Lacks conserved residue(s) required for the propagation of feature annotation.</text>
</comment>
<dbReference type="RefSeq" id="WP_316415029.1">
    <property type="nucleotide sequence ID" value="NZ_AP027080.1"/>
</dbReference>
<dbReference type="InterPro" id="IPR022674">
    <property type="entry name" value="G6P_DH_NAD-bd"/>
</dbReference>
<dbReference type="GO" id="GO:0050661">
    <property type="term" value="F:NADP binding"/>
    <property type="evidence" value="ECO:0007669"/>
    <property type="project" value="UniProtKB-UniRule"/>
</dbReference>
<dbReference type="HAMAP" id="MF_00966">
    <property type="entry name" value="G6PD"/>
    <property type="match status" value="1"/>
</dbReference>
<keyword evidence="3 7" id="KW-0313">Glucose metabolism</keyword>
<gene>
    <name evidence="7 10" type="primary">zwf</name>
    <name evidence="10" type="ORF">METEAL_12950</name>
</gene>
<comment type="function">
    <text evidence="7">Catalyzes the oxidation of glucose 6-phosphate to 6-phosphogluconolactone.</text>
</comment>
<dbReference type="Gene3D" id="3.30.360.10">
    <property type="entry name" value="Dihydrodipicolinate Reductase, domain 2"/>
    <property type="match status" value="1"/>
</dbReference>
<feature type="binding site" evidence="7">
    <location>
        <position position="328"/>
    </location>
    <ligand>
        <name>substrate</name>
    </ligand>
</feature>
<reference evidence="11" key="1">
    <citation type="journal article" date="2023" name="Int. J. Syst. Evol. Microbiol.">
        <title>Mesoterricola silvestris gen. nov., sp. nov., Mesoterricola sediminis sp. nov., Geothrix oryzae sp. nov., Geothrix edaphica sp. nov., Geothrix rubra sp. nov., and Geothrix limicola sp. nov., six novel members of Acidobacteriota isolated from soils.</title>
        <authorList>
            <person name="Itoh H."/>
            <person name="Sugisawa Y."/>
            <person name="Mise K."/>
            <person name="Xu Z."/>
            <person name="Kuniyasu M."/>
            <person name="Ushijima N."/>
            <person name="Kawano K."/>
            <person name="Kobayashi E."/>
            <person name="Shiratori Y."/>
            <person name="Masuda Y."/>
            <person name="Senoo K."/>
        </authorList>
    </citation>
    <scope>NUCLEOTIDE SEQUENCE [LARGE SCALE GENOMIC DNA]</scope>
    <source>
        <strain evidence="11">W79</strain>
    </source>
</reference>
<dbReference type="Gene3D" id="3.40.50.720">
    <property type="entry name" value="NAD(P)-binding Rossmann-like Domain"/>
    <property type="match status" value="1"/>
</dbReference>
<accession>A0AA48GUN8</accession>
<evidence type="ECO:0000256" key="2">
    <source>
        <dbReference type="ARBA" id="ARBA00009975"/>
    </source>
</evidence>
<dbReference type="GO" id="GO:0005829">
    <property type="term" value="C:cytosol"/>
    <property type="evidence" value="ECO:0007669"/>
    <property type="project" value="TreeGrafter"/>
</dbReference>
<dbReference type="InterPro" id="IPR019796">
    <property type="entry name" value="G6P_DH_AS"/>
</dbReference>
<feature type="binding site" evidence="7">
    <location>
        <position position="227"/>
    </location>
    <ligand>
        <name>substrate</name>
    </ligand>
</feature>
<evidence type="ECO:0000259" key="8">
    <source>
        <dbReference type="Pfam" id="PF00479"/>
    </source>
</evidence>
<sequence length="479" mass="52745">MEQLVQIVIFGASGDLAVRKLVPALLALARKDAANLQLVGIARRPFTDEAFRAGLRERLDPEEREAFAAFAHRVHYVQGDAGADLGPLSSRLDELAGGAPAGRLFYLSLKPDLFVPALENLGRSGLLQGEPWRRVIIEKPFGHDLASARALNGTLHQVAREEQIYRIDHYLGKETVQNLFAFRFNNAIFEPLWNRRHIELVQITVAEELGVEKGRAGYYDEVGALRDMVQNHMLQILALIAMEPPSSLDPETLRDQKVAALKALRFPATDPAVRARYAAGTAEGRPVPGYLQEEGVGPDSAAETFVALRAEVANWRWGGVPFLLRHGKRMPKRFTEVKVQFRVPPIQLFDGCGGTPSADGLECQLRPNHLTLSIQPREAMSLGFGVKVPGPGMVMAPAELAFDYRDRFGASTAPAYERLLLDAIHGDPSLFLRNDEVEAAWSAVDAIRSQPLLEYPAGSWGPPEADRLFHGCEGGWSRG</sequence>
<dbReference type="Pfam" id="PF00479">
    <property type="entry name" value="G6PD_N"/>
    <property type="match status" value="1"/>
</dbReference>
<dbReference type="GO" id="GO:0006006">
    <property type="term" value="P:glucose metabolic process"/>
    <property type="evidence" value="ECO:0007669"/>
    <property type="project" value="UniProtKB-KW"/>
</dbReference>
<feature type="domain" description="Glucose-6-phosphate dehydrogenase C-terminal" evidence="9">
    <location>
        <begin position="181"/>
        <end position="476"/>
    </location>
</feature>
<feature type="binding site" evidence="7">
    <location>
        <position position="169"/>
    </location>
    <ligand>
        <name>substrate</name>
    </ligand>
</feature>
<comment type="pathway">
    <text evidence="1 7">Carbohydrate degradation; pentose phosphate pathway; D-ribulose 5-phosphate from D-glucose 6-phosphate (oxidative stage): step 1/3.</text>
</comment>
<evidence type="ECO:0000256" key="6">
    <source>
        <dbReference type="ARBA" id="ARBA00023277"/>
    </source>
</evidence>
<feature type="binding site" evidence="7">
    <location>
        <position position="207"/>
    </location>
    <ligand>
        <name>substrate</name>
    </ligand>
</feature>
<evidence type="ECO:0000259" key="9">
    <source>
        <dbReference type="Pfam" id="PF02781"/>
    </source>
</evidence>
<dbReference type="PROSITE" id="PS00069">
    <property type="entry name" value="G6P_DEHYDROGENASE"/>
    <property type="match status" value="1"/>
</dbReference>
<evidence type="ECO:0000256" key="3">
    <source>
        <dbReference type="ARBA" id="ARBA00022526"/>
    </source>
</evidence>
<dbReference type="GO" id="GO:0004345">
    <property type="term" value="F:glucose-6-phosphate dehydrogenase activity"/>
    <property type="evidence" value="ECO:0007669"/>
    <property type="project" value="UniProtKB-UniRule"/>
</dbReference>
<dbReference type="Proteomes" id="UP001238179">
    <property type="component" value="Chromosome"/>
</dbReference>
<evidence type="ECO:0000313" key="11">
    <source>
        <dbReference type="Proteomes" id="UP001238179"/>
    </source>
</evidence>
<keyword evidence="11" id="KW-1185">Reference proteome</keyword>
<dbReference type="InterPro" id="IPR036291">
    <property type="entry name" value="NAD(P)-bd_dom_sf"/>
</dbReference>
<comment type="similarity">
    <text evidence="2 7">Belongs to the glucose-6-phosphate dehydrogenase family.</text>
</comment>
<dbReference type="SUPFAM" id="SSF51735">
    <property type="entry name" value="NAD(P)-binding Rossmann-fold domains"/>
    <property type="match status" value="1"/>
</dbReference>
<protein>
    <recommendedName>
        <fullName evidence="7">Glucose-6-phosphate 1-dehydrogenase</fullName>
        <shortName evidence="7">G6PD</shortName>
        <ecNumber evidence="7">1.1.1.49</ecNumber>
    </recommendedName>
</protein>
<dbReference type="NCBIfam" id="TIGR00871">
    <property type="entry name" value="zwf"/>
    <property type="match status" value="1"/>
</dbReference>
<keyword evidence="4 7" id="KW-0521">NADP</keyword>
<feature type="binding site" evidence="7">
    <location>
        <position position="139"/>
    </location>
    <ligand>
        <name>NADP(+)</name>
        <dbReference type="ChEBI" id="CHEBI:58349"/>
    </ligand>
</feature>
<dbReference type="GO" id="GO:0009051">
    <property type="term" value="P:pentose-phosphate shunt, oxidative branch"/>
    <property type="evidence" value="ECO:0007669"/>
    <property type="project" value="TreeGrafter"/>
</dbReference>
<keyword evidence="5 7" id="KW-0560">Oxidoreductase</keyword>
<evidence type="ECO:0000256" key="1">
    <source>
        <dbReference type="ARBA" id="ARBA00004937"/>
    </source>
</evidence>
<name>A0AA48GUN8_9BACT</name>
<dbReference type="InterPro" id="IPR001282">
    <property type="entry name" value="G6P_DH"/>
</dbReference>
<dbReference type="KEGG" id="msil:METEAL_12950"/>
<feature type="binding site" evidence="7">
    <location>
        <position position="173"/>
    </location>
    <ligand>
        <name>substrate</name>
    </ligand>
</feature>
<dbReference type="EC" id="1.1.1.49" evidence="7"/>
<dbReference type="PIRSF" id="PIRSF000110">
    <property type="entry name" value="G6PD"/>
    <property type="match status" value="1"/>
</dbReference>
<dbReference type="PANTHER" id="PTHR23429">
    <property type="entry name" value="GLUCOSE-6-PHOSPHATE 1-DEHYDROGENASE G6PD"/>
    <property type="match status" value="1"/>
</dbReference>
<feature type="active site" description="Proton acceptor" evidence="7">
    <location>
        <position position="232"/>
    </location>
</feature>